<keyword evidence="3" id="KW-1185">Reference proteome</keyword>
<protein>
    <recommendedName>
        <fullName evidence="4">Alpha-amylase</fullName>
    </recommendedName>
</protein>
<keyword evidence="1" id="KW-0732">Signal</keyword>
<evidence type="ECO:0008006" key="4">
    <source>
        <dbReference type="Google" id="ProtNLM"/>
    </source>
</evidence>
<dbReference type="RefSeq" id="WP_014442961.1">
    <property type="nucleotide sequence ID" value="NC_017093.1"/>
</dbReference>
<sequence length="221" mass="22057">MTFVRGRRVLTIAMAMVLAGLTLIAGAAPAQARRAGLAQPAITLPGGSQAVAGGTVTVTFDAGGDRRVTGFRYSFGSATLDARVAAGVRGGTATVDLAVGDITGDRPLYAAVVDRFGRVGPLNQATVTVTPVAGGELTGRVLNGYTWLPIAGAAVTLSPGGLQVSTGDDGAFSVGGVTPGVYAVTAAVGGDCPATSTQTLEIDGQGLAVEFYLFPECAPEQ</sequence>
<dbReference type="EMBL" id="AP012319">
    <property type="protein sequence ID" value="BAL88066.1"/>
    <property type="molecule type" value="Genomic_DNA"/>
</dbReference>
<dbReference type="HOGENOM" id="CLU_1248415_0_0_11"/>
<feature type="chain" id="PRO_5003627336" description="Alpha-amylase" evidence="1">
    <location>
        <begin position="28"/>
        <end position="221"/>
    </location>
</feature>
<proteinExistence type="predicted"/>
<dbReference type="PATRIC" id="fig|512565.3.peg.2850"/>
<dbReference type="eggNOG" id="ENOG5030V30">
    <property type="taxonomic scope" value="Bacteria"/>
</dbReference>
<evidence type="ECO:0000313" key="3">
    <source>
        <dbReference type="Proteomes" id="UP000007882"/>
    </source>
</evidence>
<name>I0H4X9_ACTM4</name>
<dbReference type="GO" id="GO:0030246">
    <property type="term" value="F:carbohydrate binding"/>
    <property type="evidence" value="ECO:0007669"/>
    <property type="project" value="InterPro"/>
</dbReference>
<dbReference type="InterPro" id="IPR013784">
    <property type="entry name" value="Carb-bd-like_fold"/>
</dbReference>
<dbReference type="AlphaFoldDB" id="I0H4X9"/>
<dbReference type="Gene3D" id="2.60.40.1120">
    <property type="entry name" value="Carboxypeptidase-like, regulatory domain"/>
    <property type="match status" value="1"/>
</dbReference>
<organism evidence="2 3">
    <name type="scientific">Actinoplanes missouriensis (strain ATCC 14538 / DSM 43046 / CBS 188.64 / JCM 3121 / NBRC 102363 / NCIMB 12654 / NRRL B-3342 / UNCC 431)</name>
    <dbReference type="NCBI Taxonomy" id="512565"/>
    <lineage>
        <taxon>Bacteria</taxon>
        <taxon>Bacillati</taxon>
        <taxon>Actinomycetota</taxon>
        <taxon>Actinomycetes</taxon>
        <taxon>Micromonosporales</taxon>
        <taxon>Micromonosporaceae</taxon>
        <taxon>Actinoplanes</taxon>
    </lineage>
</organism>
<gene>
    <name evidence="2" type="ordered locus">AMIS_28460</name>
</gene>
<dbReference type="SUPFAM" id="SSF49452">
    <property type="entry name" value="Starch-binding domain-like"/>
    <property type="match status" value="1"/>
</dbReference>
<dbReference type="Pfam" id="PF13620">
    <property type="entry name" value="CarboxypepD_reg"/>
    <property type="match status" value="1"/>
</dbReference>
<accession>I0H4X9</accession>
<reference evidence="2 3" key="1">
    <citation type="submission" date="2012-02" db="EMBL/GenBank/DDBJ databases">
        <title>Complete genome sequence of Actinoplanes missouriensis 431 (= NBRC 102363).</title>
        <authorList>
            <person name="Ohnishi Y."/>
            <person name="Ishikawa J."/>
            <person name="Sekine M."/>
            <person name="Hosoyama A."/>
            <person name="Harada T."/>
            <person name="Narita H."/>
            <person name="Hata T."/>
            <person name="Konno Y."/>
            <person name="Tutikane K."/>
            <person name="Fujita N."/>
            <person name="Horinouchi S."/>
            <person name="Hayakawa M."/>
        </authorList>
    </citation>
    <scope>NUCLEOTIDE SEQUENCE [LARGE SCALE GENOMIC DNA]</scope>
    <source>
        <strain evidence="3">ATCC 14538 / DSM 43046 / CBS 188.64 / JCM 3121 / NBRC 102363 / NCIMB 12654 / NRRL B-3342 / UNCC 431</strain>
    </source>
</reference>
<dbReference type="OrthoDB" id="3305251at2"/>
<evidence type="ECO:0000256" key="1">
    <source>
        <dbReference type="SAM" id="SignalP"/>
    </source>
</evidence>
<evidence type="ECO:0000313" key="2">
    <source>
        <dbReference type="EMBL" id="BAL88066.1"/>
    </source>
</evidence>
<feature type="signal peptide" evidence="1">
    <location>
        <begin position="1"/>
        <end position="27"/>
    </location>
</feature>
<dbReference type="Proteomes" id="UP000007882">
    <property type="component" value="Chromosome"/>
</dbReference>
<dbReference type="KEGG" id="ams:AMIS_28460"/>